<dbReference type="GeneID" id="66074180"/>
<gene>
    <name evidence="1" type="ORF">E1B28_005104</name>
</gene>
<accession>A0A9P8ADZ1</accession>
<name>A0A9P8ADZ1_9AGAR</name>
<evidence type="ECO:0000313" key="1">
    <source>
        <dbReference type="EMBL" id="KAG7097785.1"/>
    </source>
</evidence>
<dbReference type="RefSeq" id="XP_043014255.1">
    <property type="nucleotide sequence ID" value="XM_043149648.1"/>
</dbReference>
<proteinExistence type="predicted"/>
<keyword evidence="2" id="KW-1185">Reference proteome</keyword>
<sequence>MLSELSEQTLLKNIPPEGFPAEITYTDGRVASLHPRTHEYITSPNSPFISLPPFGSTRDLYRREDGFYGVEDPALWPQPFNRANAYLPCIPCRPTAQNHPYFDESCIWGKISTESMEYIDRNRREGVLQPAISAPFEHVVKHLRTRTEAYRGSTRKDHDFLALLTEFDNNLTVCLTRISRSPMSLRDIRRGVAELQRSWLYSVAVLDYMEKFRSRTLGKHEREHAEFGNRISAFVWNDRDALEL</sequence>
<dbReference type="AlphaFoldDB" id="A0A9P8ADZ1"/>
<protein>
    <submittedName>
        <fullName evidence="1">Uncharacterized protein</fullName>
    </submittedName>
</protein>
<comment type="caution">
    <text evidence="1">The sequence shown here is derived from an EMBL/GenBank/DDBJ whole genome shotgun (WGS) entry which is preliminary data.</text>
</comment>
<reference evidence="1" key="1">
    <citation type="journal article" date="2021" name="Genome Biol. Evol.">
        <title>The assembled and annotated genome of the fairy-ring fungus Marasmius oreades.</title>
        <authorList>
            <person name="Hiltunen M."/>
            <person name="Ament-Velasquez S.L."/>
            <person name="Johannesson H."/>
        </authorList>
    </citation>
    <scope>NUCLEOTIDE SEQUENCE</scope>
    <source>
        <strain evidence="1">03SP1</strain>
    </source>
</reference>
<evidence type="ECO:0000313" key="2">
    <source>
        <dbReference type="Proteomes" id="UP001049176"/>
    </source>
</evidence>
<dbReference type="KEGG" id="more:E1B28_005104"/>
<dbReference type="EMBL" id="CM032182">
    <property type="protein sequence ID" value="KAG7097785.1"/>
    <property type="molecule type" value="Genomic_DNA"/>
</dbReference>
<organism evidence="1 2">
    <name type="scientific">Marasmius oreades</name>
    <name type="common">fairy-ring Marasmius</name>
    <dbReference type="NCBI Taxonomy" id="181124"/>
    <lineage>
        <taxon>Eukaryota</taxon>
        <taxon>Fungi</taxon>
        <taxon>Dikarya</taxon>
        <taxon>Basidiomycota</taxon>
        <taxon>Agaricomycotina</taxon>
        <taxon>Agaricomycetes</taxon>
        <taxon>Agaricomycetidae</taxon>
        <taxon>Agaricales</taxon>
        <taxon>Marasmiineae</taxon>
        <taxon>Marasmiaceae</taxon>
        <taxon>Marasmius</taxon>
    </lineage>
</organism>
<dbReference type="Proteomes" id="UP001049176">
    <property type="component" value="Chromosome 2"/>
</dbReference>
<dbReference type="OrthoDB" id="2634326at2759"/>